<dbReference type="eggNOG" id="KOG1987">
    <property type="taxonomic scope" value="Eukaryota"/>
</dbReference>
<evidence type="ECO:0000259" key="3">
    <source>
        <dbReference type="PROSITE" id="PS50097"/>
    </source>
</evidence>
<evidence type="ECO:0000256" key="2">
    <source>
        <dbReference type="PROSITE-ProRule" id="PRU00235"/>
    </source>
</evidence>
<dbReference type="VEuPathDB" id="FungiDB:H310_05315"/>
<keyword evidence="1" id="KW-0677">Repeat</keyword>
<dbReference type="eggNOG" id="KOG0941">
    <property type="taxonomic scope" value="Eukaryota"/>
</dbReference>
<protein>
    <recommendedName>
        <fullName evidence="3">BTB domain-containing protein</fullName>
    </recommendedName>
</protein>
<dbReference type="InterPro" id="IPR058923">
    <property type="entry name" value="RCC1-like_dom"/>
</dbReference>
<dbReference type="RefSeq" id="XP_008868219.1">
    <property type="nucleotide sequence ID" value="XM_008869997.1"/>
</dbReference>
<dbReference type="PANTHER" id="PTHR22872:SF2">
    <property type="entry name" value="INHIBITOR OF BRUTON TYROSINE KINASE"/>
    <property type="match status" value="1"/>
</dbReference>
<feature type="repeat" description="RCC1" evidence="2">
    <location>
        <begin position="339"/>
        <end position="392"/>
    </location>
</feature>
<feature type="repeat" description="RCC1" evidence="2">
    <location>
        <begin position="398"/>
        <end position="452"/>
    </location>
</feature>
<accession>A0A024U9E8</accession>
<evidence type="ECO:0000256" key="1">
    <source>
        <dbReference type="ARBA" id="ARBA00022737"/>
    </source>
</evidence>
<dbReference type="CDD" id="cd14733">
    <property type="entry name" value="BACK"/>
    <property type="match status" value="1"/>
</dbReference>
<dbReference type="PROSITE" id="PS50097">
    <property type="entry name" value="BTB"/>
    <property type="match status" value="2"/>
</dbReference>
<reference evidence="4" key="1">
    <citation type="submission" date="2013-12" db="EMBL/GenBank/DDBJ databases">
        <title>The Genome Sequence of Aphanomyces invadans NJM9701.</title>
        <authorList>
            <consortium name="The Broad Institute Genomics Platform"/>
            <person name="Russ C."/>
            <person name="Tyler B."/>
            <person name="van West P."/>
            <person name="Dieguez-Uribeondo J."/>
            <person name="Young S.K."/>
            <person name="Zeng Q."/>
            <person name="Gargeya S."/>
            <person name="Fitzgerald M."/>
            <person name="Abouelleil A."/>
            <person name="Alvarado L."/>
            <person name="Chapman S.B."/>
            <person name="Gainer-Dewar J."/>
            <person name="Goldberg J."/>
            <person name="Griggs A."/>
            <person name="Gujja S."/>
            <person name="Hansen M."/>
            <person name="Howarth C."/>
            <person name="Imamovic A."/>
            <person name="Ireland A."/>
            <person name="Larimer J."/>
            <person name="McCowan C."/>
            <person name="Murphy C."/>
            <person name="Pearson M."/>
            <person name="Poon T.W."/>
            <person name="Priest M."/>
            <person name="Roberts A."/>
            <person name="Saif S."/>
            <person name="Shea T."/>
            <person name="Sykes S."/>
            <person name="Wortman J."/>
            <person name="Nusbaum C."/>
            <person name="Birren B."/>
        </authorList>
    </citation>
    <scope>NUCLEOTIDE SEQUENCE [LARGE SCALE GENOMIC DNA]</scope>
    <source>
        <strain evidence="4">NJM9701</strain>
    </source>
</reference>
<dbReference type="SUPFAM" id="SSF50985">
    <property type="entry name" value="RCC1/BLIP-II"/>
    <property type="match status" value="2"/>
</dbReference>
<dbReference type="EMBL" id="KI913960">
    <property type="protein sequence ID" value="ETW02835.1"/>
    <property type="molecule type" value="Genomic_DNA"/>
</dbReference>
<dbReference type="OrthoDB" id="9997739at2759"/>
<dbReference type="PROSITE" id="PS50012">
    <property type="entry name" value="RCC1_3"/>
    <property type="match status" value="5"/>
</dbReference>
<feature type="domain" description="BTB" evidence="3">
    <location>
        <begin position="843"/>
        <end position="908"/>
    </location>
</feature>
<sequence>MGLAEKDDVLHVKEVLQDMIESTKRLDALMQRLCRANPELRLNASAVCHLHGYAISCADLEQRREESTADTSFSSYIERMTNDLTNVAPHGGFKLPLKLLVKDPIDLNAIRDVRGNDKVSYRINDVAIVTCTSMKKLIEALVARLRAIDCTLSDADVDKLAHCLVFICQDADSHIALAGQAIFPSVLDVEWKTGSIIGHIGVEIGIQENASWGLGVSMEWHAVLRCRSVNAPNEALGPVIRARGVCNFYRDASSPKDVQFKITHHDIFLSQVPTPTVPLASIVRSQQPRVQADLVDVYTLPNDVDAAPTPMSFPASLGRTRIIACTSSAVHTLFLSDLGQVYAMGLSQDGALGIGGLAPSAETPQFVEFPDIQTVVIQIAAAGNETFGAHSIALTSEGVVFTWGVRIACGTVGAPQCDRPELVQFQSGKEVVPVKCSQVAAGVSFSLALTDAGDVYAWGKYLHGRLGLGPPPKRAATARGIRHDQQLQKLPAVIPDLSGVIEIACGAAHAACVTQAGQLFLWGKNTHGQLGVGHLSDISSPTLATLHPADNNHHHTSSSSTATQGVKHVACGRDFTIALDHDGSVWAWGAGLTSSGLPDLSIPPTPKDLPQWTWMRPSRVAALGNHFQSISAGSSHAGAVTTHGDVFVWGTMPSGVIQVVPTLVCPTQVVQGISCGDRQTYVIGGATFLGRAMYELLRHRRCSDVVLLVSGKRLPAHQMILSYRSPVLRNLIATETREYKRNDSNVLQVILPSIRYDVCALVLEFIYTDTLFTPIDPSSCVPSDLRRAAIELELSGLVALCDRFTTVSLDGAPTASPLPEAPHTAIATLGESILEALGSDLFADVVVVAESHRIRAHKCMLTSRSDYFRALLGNAMHDSMSMVHVDAAYATMQRVLTFMYSDKWVRPTTEEALLDDLVAADKYGIARLKVLCEAHAVVTLENCMELLVLADMINASLLHEKAITFVLNQLHVLAEAPSFIEFAQQYPKLMHEIIHHPSTNSDRMLWRSWEMNEAKADTPDESTSANPLIPFVFLVAFGISYLHVSAQLPQFGSYIPLVNAAAFVALCVYCFRDLIQT</sequence>
<dbReference type="AlphaFoldDB" id="A0A024U9E8"/>
<evidence type="ECO:0000313" key="4">
    <source>
        <dbReference type="EMBL" id="ETW02835.1"/>
    </source>
</evidence>
<dbReference type="PANTHER" id="PTHR22872">
    <property type="entry name" value="BTK-BINDING PROTEIN-RELATED"/>
    <property type="match status" value="1"/>
</dbReference>
<name>A0A024U9E8_9STRA</name>
<organism evidence="4">
    <name type="scientific">Aphanomyces invadans</name>
    <dbReference type="NCBI Taxonomy" id="157072"/>
    <lineage>
        <taxon>Eukaryota</taxon>
        <taxon>Sar</taxon>
        <taxon>Stramenopiles</taxon>
        <taxon>Oomycota</taxon>
        <taxon>Saprolegniomycetes</taxon>
        <taxon>Saprolegniales</taxon>
        <taxon>Verrucalvaceae</taxon>
        <taxon>Aphanomyces</taxon>
    </lineage>
</organism>
<dbReference type="GeneID" id="20082365"/>
<dbReference type="PRINTS" id="PR00633">
    <property type="entry name" value="RCCNDNSATION"/>
</dbReference>
<dbReference type="Gene3D" id="1.25.40.420">
    <property type="match status" value="1"/>
</dbReference>
<feature type="repeat" description="RCC1" evidence="2">
    <location>
        <begin position="517"/>
        <end position="582"/>
    </location>
</feature>
<dbReference type="SMART" id="SM00225">
    <property type="entry name" value="BTB"/>
    <property type="match status" value="2"/>
</dbReference>
<proteinExistence type="predicted"/>
<dbReference type="SUPFAM" id="SSF54695">
    <property type="entry name" value="POZ domain"/>
    <property type="match status" value="2"/>
</dbReference>
<dbReference type="InterPro" id="IPR000408">
    <property type="entry name" value="Reg_chr_condens"/>
</dbReference>
<feature type="domain" description="BTB" evidence="3">
    <location>
        <begin position="703"/>
        <end position="775"/>
    </location>
</feature>
<dbReference type="CDD" id="cd18186">
    <property type="entry name" value="BTB_POZ_ZBTB_KLHL-like"/>
    <property type="match status" value="2"/>
</dbReference>
<dbReference type="Gene3D" id="2.130.10.30">
    <property type="entry name" value="Regulator of chromosome condensation 1/beta-lactamase-inhibitor protein II"/>
    <property type="match status" value="2"/>
</dbReference>
<dbReference type="Gene3D" id="3.30.710.10">
    <property type="entry name" value="Potassium Channel Kv1.1, Chain A"/>
    <property type="match status" value="2"/>
</dbReference>
<dbReference type="InterPro" id="IPR009091">
    <property type="entry name" value="RCC1/BLIP-II"/>
</dbReference>
<dbReference type="InterPro" id="IPR011333">
    <property type="entry name" value="SKP1/BTB/POZ_sf"/>
</dbReference>
<gene>
    <name evidence="4" type="ORF">H310_05315</name>
</gene>
<dbReference type="Pfam" id="PF00651">
    <property type="entry name" value="BTB"/>
    <property type="match status" value="2"/>
</dbReference>
<feature type="repeat" description="RCC1" evidence="2">
    <location>
        <begin position="453"/>
        <end position="516"/>
    </location>
</feature>
<dbReference type="STRING" id="157072.A0A024U9E8"/>
<dbReference type="InterPro" id="IPR051625">
    <property type="entry name" value="Signaling_Regulatory_Domain"/>
</dbReference>
<dbReference type="Pfam" id="PF25390">
    <property type="entry name" value="WD40_RLD"/>
    <property type="match status" value="1"/>
</dbReference>
<dbReference type="InterPro" id="IPR000210">
    <property type="entry name" value="BTB/POZ_dom"/>
</dbReference>
<feature type="repeat" description="RCC1" evidence="2">
    <location>
        <begin position="583"/>
        <end position="643"/>
    </location>
</feature>